<evidence type="ECO:0000256" key="10">
    <source>
        <dbReference type="SAM" id="SignalP"/>
    </source>
</evidence>
<evidence type="ECO:0000256" key="5">
    <source>
        <dbReference type="ARBA" id="ARBA00022592"/>
    </source>
</evidence>
<keyword evidence="7" id="KW-0564">Palmitate</keyword>
<feature type="domain" description="PBP" evidence="11">
    <location>
        <begin position="76"/>
        <end position="198"/>
    </location>
</feature>
<accession>A0A6N3CUI0</accession>
<comment type="similarity">
    <text evidence="3">Belongs to the PstS family.</text>
</comment>
<evidence type="ECO:0000256" key="3">
    <source>
        <dbReference type="ARBA" id="ARBA00008725"/>
    </source>
</evidence>
<dbReference type="PANTHER" id="PTHR30570:SF1">
    <property type="entry name" value="PHOSPHATE-BINDING PROTEIN PSTS"/>
    <property type="match status" value="1"/>
</dbReference>
<gene>
    <name evidence="12" type="primary">pstS2</name>
    <name evidence="12" type="ORF">RILFYP67_00051</name>
</gene>
<dbReference type="PANTHER" id="PTHR30570">
    <property type="entry name" value="PERIPLASMIC PHOSPHATE BINDING COMPONENT OF PHOSPHATE ABC TRANSPORTER"/>
    <property type="match status" value="1"/>
</dbReference>
<feature type="compositionally biased region" description="Polar residues" evidence="9">
    <location>
        <begin position="41"/>
        <end position="54"/>
    </location>
</feature>
<proteinExistence type="inferred from homology"/>
<keyword evidence="5" id="KW-0592">Phosphate transport</keyword>
<dbReference type="SUPFAM" id="SSF53850">
    <property type="entry name" value="Periplasmic binding protein-like II"/>
    <property type="match status" value="2"/>
</dbReference>
<feature type="domain" description="PBP" evidence="11">
    <location>
        <begin position="220"/>
        <end position="333"/>
    </location>
</feature>
<feature type="region of interest" description="Disordered" evidence="9">
    <location>
        <begin position="41"/>
        <end position="70"/>
    </location>
</feature>
<dbReference type="Gene3D" id="3.40.190.10">
    <property type="entry name" value="Periplasmic binding protein-like II"/>
    <property type="match status" value="2"/>
</dbReference>
<reference evidence="12" key="1">
    <citation type="submission" date="2019-11" db="EMBL/GenBank/DDBJ databases">
        <authorList>
            <person name="Feng L."/>
        </authorList>
    </citation>
    <scope>NUCLEOTIDE SEQUENCE</scope>
    <source>
        <strain evidence="12">RintestinalisLFYP67</strain>
    </source>
</reference>
<dbReference type="RefSeq" id="WP_422046619.1">
    <property type="nucleotide sequence ID" value="NZ_CACRUM010000057.1"/>
</dbReference>
<dbReference type="GO" id="GO:0006817">
    <property type="term" value="P:phosphate ion transport"/>
    <property type="evidence" value="ECO:0007669"/>
    <property type="project" value="UniProtKB-KW"/>
</dbReference>
<evidence type="ECO:0000256" key="1">
    <source>
        <dbReference type="ARBA" id="ARBA00002841"/>
    </source>
</evidence>
<dbReference type="InterPro" id="IPR050811">
    <property type="entry name" value="Phosphate_ABC_transporter"/>
</dbReference>
<dbReference type="PROSITE" id="PS51257">
    <property type="entry name" value="PROKAR_LIPOPROTEIN"/>
    <property type="match status" value="1"/>
</dbReference>
<keyword evidence="5" id="KW-0813">Transport</keyword>
<dbReference type="GO" id="GO:0005886">
    <property type="term" value="C:plasma membrane"/>
    <property type="evidence" value="ECO:0007669"/>
    <property type="project" value="UniProtKB-SubCell"/>
</dbReference>
<evidence type="ECO:0000256" key="8">
    <source>
        <dbReference type="ARBA" id="ARBA00023288"/>
    </source>
</evidence>
<dbReference type="AlphaFoldDB" id="A0A6N3CUI0"/>
<feature type="compositionally biased region" description="Low complexity" evidence="9">
    <location>
        <begin position="55"/>
        <end position="70"/>
    </location>
</feature>
<comment type="function">
    <text evidence="1">Part of the ABC transporter complex PstSACB involved in phosphate import.</text>
</comment>
<evidence type="ECO:0000259" key="11">
    <source>
        <dbReference type="Pfam" id="PF12849"/>
    </source>
</evidence>
<evidence type="ECO:0000256" key="2">
    <source>
        <dbReference type="ARBA" id="ARBA00004193"/>
    </source>
</evidence>
<dbReference type="Pfam" id="PF12849">
    <property type="entry name" value="PBP_like_2"/>
    <property type="match status" value="2"/>
</dbReference>
<keyword evidence="6 10" id="KW-0732">Signal</keyword>
<evidence type="ECO:0000313" key="12">
    <source>
        <dbReference type="EMBL" id="VYU18768.1"/>
    </source>
</evidence>
<evidence type="ECO:0000256" key="4">
    <source>
        <dbReference type="ARBA" id="ARBA00011529"/>
    </source>
</evidence>
<evidence type="ECO:0000256" key="7">
    <source>
        <dbReference type="ARBA" id="ARBA00023139"/>
    </source>
</evidence>
<organism evidence="12">
    <name type="scientific">Roseburia intestinalis</name>
    <dbReference type="NCBI Taxonomy" id="166486"/>
    <lineage>
        <taxon>Bacteria</taxon>
        <taxon>Bacillati</taxon>
        <taxon>Bacillota</taxon>
        <taxon>Clostridia</taxon>
        <taxon>Lachnospirales</taxon>
        <taxon>Lachnospiraceae</taxon>
        <taxon>Roseburia</taxon>
    </lineage>
</organism>
<dbReference type="InterPro" id="IPR024370">
    <property type="entry name" value="PBP_domain"/>
</dbReference>
<evidence type="ECO:0000256" key="9">
    <source>
        <dbReference type="SAM" id="MobiDB-lite"/>
    </source>
</evidence>
<feature type="signal peptide" evidence="10">
    <location>
        <begin position="1"/>
        <end position="30"/>
    </location>
</feature>
<dbReference type="EMBL" id="CACRUM010000057">
    <property type="protein sequence ID" value="VYU18768.1"/>
    <property type="molecule type" value="Genomic_DNA"/>
</dbReference>
<protein>
    <submittedName>
        <fullName evidence="12">Phosphate-binding protein PstS 2</fullName>
    </submittedName>
</protein>
<comment type="subunit">
    <text evidence="4">The complex is composed of two ATP-binding proteins (PstB), two transmembrane proteins (PstC and PstA) and a solute-binding protein (PstS).</text>
</comment>
<name>A0A6N3CUI0_9FIRM</name>
<keyword evidence="8" id="KW-0449">Lipoprotein</keyword>
<evidence type="ECO:0000256" key="6">
    <source>
        <dbReference type="ARBA" id="ARBA00022729"/>
    </source>
</evidence>
<comment type="subcellular location">
    <subcellularLocation>
        <location evidence="2">Cell membrane</location>
        <topology evidence="2">Lipid-anchor</topology>
    </subcellularLocation>
</comment>
<sequence>MKKKVMCMLLTGMMAASMIAGCGNSGNASANAGAVTNTDAGTDTSGAADNSTDQSADVTPDTTAASAAAESSDFDNSEYINVVSREDGSGTRGAFIELFGVEEKNDAGEKIDNTTDEAIITNSTDVMLTTVSGDEYSIGYVSLGSLNDSVKAVSIDGAEATVDNIKSGDYTIARPFNIATKGTPSDVAQDFINFIMSADGQAVISDNKYIPVDDGAAAFESNGASGKVVVAGSSSVTPVMEKLKEAYVAVNSGAEIEIQESDSTTGMTAAMDGTCDIGMASRELKDSETEGGLTAAVIAMDGIAVIVNNDNPTADLSKDTVKGIYTGEITSWDGVTE</sequence>
<feature type="chain" id="PRO_5027053820" evidence="10">
    <location>
        <begin position="31"/>
        <end position="337"/>
    </location>
</feature>